<dbReference type="Gene3D" id="2.60.120.10">
    <property type="entry name" value="Jelly Rolls"/>
    <property type="match status" value="1"/>
</dbReference>
<keyword evidence="2" id="KW-0560">Oxidoreductase</keyword>
<dbReference type="PANTHER" id="PTHR41517">
    <property type="entry name" value="1,2-DIOXYGENASE PROTEIN-RELATED"/>
    <property type="match status" value="1"/>
</dbReference>
<feature type="domain" description="Cupin type-2" evidence="3">
    <location>
        <begin position="95"/>
        <end position="163"/>
    </location>
</feature>
<keyword evidence="5" id="KW-1185">Reference proteome</keyword>
<dbReference type="CDD" id="cd02216">
    <property type="entry name" value="cupin_GDO-like_N"/>
    <property type="match status" value="1"/>
</dbReference>
<dbReference type="CDD" id="cd06992">
    <property type="entry name" value="cupin_GDO-like_C"/>
    <property type="match status" value="1"/>
</dbReference>
<dbReference type="PANTHER" id="PTHR41517:SF1">
    <property type="entry name" value="CUPIN"/>
    <property type="match status" value="1"/>
</dbReference>
<dbReference type="SUPFAM" id="SSF51182">
    <property type="entry name" value="RmlC-like cupins"/>
    <property type="match status" value="1"/>
</dbReference>
<dbReference type="InterPro" id="IPR047183">
    <property type="entry name" value="GDO-like"/>
</dbReference>
<evidence type="ECO:0000313" key="4">
    <source>
        <dbReference type="EMBL" id="TWB87826.1"/>
    </source>
</evidence>
<sequence>MAQTTTDQPPERFQTRTVGMNLYPLWELTTLHQTGQPSPEAPCLWRWEEVQNLIEGAVQATSTTHAERRVLLMANPVFAEGLGKTKTTTTLQAAYQVLMPGESARPHRHTPNALRFMLEDGGETYTVVDGKECLMQRGDIVLTPANTWHSHFHKGKGRSVWFDALDSGLVGYLDTGFFEPGTNLRNFPETMPDSAFVGTGLSPVLPEAIPAAYSPRFRYPWSDTLAALAVAPVRDDGSAWLRLVNPAGGEMAMQTMDCYVVRIARTATRRQRSTSSAVCVVASGSGMTRFGDNELTWKERDIFTIPHWQWVSHQATSDSAELFIVTDRGFLRKLGYLRDEIE</sequence>
<gene>
    <name evidence="4" type="ORF">FBZ93_120124</name>
</gene>
<dbReference type="Proteomes" id="UP000321304">
    <property type="component" value="Unassembled WGS sequence"/>
</dbReference>
<dbReference type="RefSeq" id="WP_167529399.1">
    <property type="nucleotide sequence ID" value="NZ_VITY01000020.1"/>
</dbReference>
<evidence type="ECO:0000256" key="2">
    <source>
        <dbReference type="ARBA" id="ARBA00023002"/>
    </source>
</evidence>
<dbReference type="GO" id="GO:0051213">
    <property type="term" value="F:dioxygenase activity"/>
    <property type="evidence" value="ECO:0007669"/>
    <property type="project" value="UniProtKB-KW"/>
</dbReference>
<dbReference type="Pfam" id="PF07883">
    <property type="entry name" value="Cupin_2"/>
    <property type="match status" value="1"/>
</dbReference>
<protein>
    <submittedName>
        <fullName evidence="4">Gentisate 1,2-dioxygenase</fullName>
    </submittedName>
</protein>
<accession>A0A560KX57</accession>
<dbReference type="EMBL" id="VITY01000020">
    <property type="protein sequence ID" value="TWB87826.1"/>
    <property type="molecule type" value="Genomic_DNA"/>
</dbReference>
<evidence type="ECO:0000256" key="1">
    <source>
        <dbReference type="ARBA" id="ARBA00022964"/>
    </source>
</evidence>
<dbReference type="InterPro" id="IPR011051">
    <property type="entry name" value="RmlC_Cupin_sf"/>
</dbReference>
<comment type="caution">
    <text evidence="4">The sequence shown here is derived from an EMBL/GenBank/DDBJ whole genome shotgun (WGS) entry which is preliminary data.</text>
</comment>
<evidence type="ECO:0000313" key="5">
    <source>
        <dbReference type="Proteomes" id="UP000321304"/>
    </source>
</evidence>
<proteinExistence type="predicted"/>
<dbReference type="InterPro" id="IPR013096">
    <property type="entry name" value="Cupin_2"/>
</dbReference>
<name>A0A560KX57_9BRAD</name>
<reference evidence="4 5" key="1">
    <citation type="submission" date="2019-06" db="EMBL/GenBank/DDBJ databases">
        <title>Genomic Encyclopedia of Type Strains, Phase IV (KMG-V): Genome sequencing to study the core and pangenomes of soil and plant-associated prokaryotes.</title>
        <authorList>
            <person name="Whitman W."/>
        </authorList>
    </citation>
    <scope>NUCLEOTIDE SEQUENCE [LARGE SCALE GENOMIC DNA]</scope>
    <source>
        <strain evidence="4 5">BR 10355</strain>
    </source>
</reference>
<organism evidence="4 5">
    <name type="scientific">Bradyrhizobium macuxiense</name>
    <dbReference type="NCBI Taxonomy" id="1755647"/>
    <lineage>
        <taxon>Bacteria</taxon>
        <taxon>Pseudomonadati</taxon>
        <taxon>Pseudomonadota</taxon>
        <taxon>Alphaproteobacteria</taxon>
        <taxon>Hyphomicrobiales</taxon>
        <taxon>Nitrobacteraceae</taxon>
        <taxon>Bradyrhizobium</taxon>
    </lineage>
</organism>
<evidence type="ECO:0000259" key="3">
    <source>
        <dbReference type="Pfam" id="PF07883"/>
    </source>
</evidence>
<dbReference type="AlphaFoldDB" id="A0A560KX57"/>
<keyword evidence="1 4" id="KW-0223">Dioxygenase</keyword>
<dbReference type="InterPro" id="IPR014710">
    <property type="entry name" value="RmlC-like_jellyroll"/>
</dbReference>